<sequence>MTESVIPILLAFGCLFLSFGLSSPSLESEIEQIWGLQEVSSECDLPDHDLPTKNMKCYVTNGKGHKELVEIRVSKDGTKLGLYDTDGKALKQTGKE</sequence>
<evidence type="ECO:0000313" key="3">
    <source>
        <dbReference type="Proteomes" id="UP000470200"/>
    </source>
</evidence>
<reference evidence="3 4" key="1">
    <citation type="journal article" date="2019" name="Nat. Med.">
        <title>A library of human gut bacterial isolates paired with longitudinal multiomics data enables mechanistic microbiome research.</title>
        <authorList>
            <person name="Poyet M."/>
            <person name="Groussin M."/>
            <person name="Gibbons S.M."/>
            <person name="Avila-Pacheco J."/>
            <person name="Jiang X."/>
            <person name="Kearney S.M."/>
            <person name="Perrotta A.R."/>
            <person name="Berdy B."/>
            <person name="Zhao S."/>
            <person name="Lieberman T.D."/>
            <person name="Swanson P.K."/>
            <person name="Smith M."/>
            <person name="Roesemann S."/>
            <person name="Alexander J.E."/>
            <person name="Rich S.A."/>
            <person name="Livny J."/>
            <person name="Vlamakis H."/>
            <person name="Clish C."/>
            <person name="Bullock K."/>
            <person name="Deik A."/>
            <person name="Scott J."/>
            <person name="Pierce K.A."/>
            <person name="Xavier R.J."/>
            <person name="Alm E.J."/>
        </authorList>
    </citation>
    <scope>NUCLEOTIDE SEQUENCE [LARGE SCALE GENOMIC DNA]</scope>
    <source>
        <strain evidence="1 3">BIOML-A105</strain>
        <strain evidence="2 4">BIOML-A26</strain>
    </source>
</reference>
<comment type="caution">
    <text evidence="1">The sequence shown here is derived from an EMBL/GenBank/DDBJ whole genome shotgun (WGS) entry which is preliminary data.</text>
</comment>
<proteinExistence type="predicted"/>
<evidence type="ECO:0000313" key="2">
    <source>
        <dbReference type="EMBL" id="KAB6028211.1"/>
    </source>
</evidence>
<dbReference type="EMBL" id="WDIP01000010">
    <property type="protein sequence ID" value="KAB5883454.1"/>
    <property type="molecule type" value="Genomic_DNA"/>
</dbReference>
<evidence type="ECO:0000313" key="4">
    <source>
        <dbReference type="Proteomes" id="UP000470926"/>
    </source>
</evidence>
<dbReference type="Proteomes" id="UP000470926">
    <property type="component" value="Unassembled WGS sequence"/>
</dbReference>
<gene>
    <name evidence="2" type="ORF">GA542_10150</name>
    <name evidence="1" type="ORF">GA629_08820</name>
</gene>
<evidence type="ECO:0000313" key="1">
    <source>
        <dbReference type="EMBL" id="KAB5883454.1"/>
    </source>
</evidence>
<accession>A0A6A2REX8</accession>
<organism evidence="1 3">
    <name type="scientific">Bifidobacterium adolescentis</name>
    <dbReference type="NCBI Taxonomy" id="1680"/>
    <lineage>
        <taxon>Bacteria</taxon>
        <taxon>Bacillati</taxon>
        <taxon>Actinomycetota</taxon>
        <taxon>Actinomycetes</taxon>
        <taxon>Bifidobacteriales</taxon>
        <taxon>Bifidobacteriaceae</taxon>
        <taxon>Bifidobacterium</taxon>
    </lineage>
</organism>
<protein>
    <submittedName>
        <fullName evidence="1">Uncharacterized protein</fullName>
    </submittedName>
</protein>
<dbReference type="AlphaFoldDB" id="A0A6A2REX8"/>
<dbReference type="Proteomes" id="UP000470200">
    <property type="component" value="Unassembled WGS sequence"/>
</dbReference>
<dbReference type="RefSeq" id="WP_151907977.1">
    <property type="nucleotide sequence ID" value="NZ_JBDMKH010000003.1"/>
</dbReference>
<name>A0A6A2REX8_BIFAD</name>
<dbReference type="EMBL" id="WDFR01000010">
    <property type="protein sequence ID" value="KAB6028211.1"/>
    <property type="molecule type" value="Genomic_DNA"/>
</dbReference>